<evidence type="ECO:0000313" key="10">
    <source>
        <dbReference type="EMBL" id="RBL90821.1"/>
    </source>
</evidence>
<dbReference type="InterPro" id="IPR036890">
    <property type="entry name" value="HATPase_C_sf"/>
</dbReference>
<evidence type="ECO:0000259" key="9">
    <source>
        <dbReference type="PROSITE" id="PS50109"/>
    </source>
</evidence>
<dbReference type="Proteomes" id="UP000253410">
    <property type="component" value="Unassembled WGS sequence"/>
</dbReference>
<feature type="chain" id="PRO_5016959726" description="histidine kinase" evidence="8">
    <location>
        <begin position="27"/>
        <end position="673"/>
    </location>
</feature>
<dbReference type="FunFam" id="3.30.565.10:FF:000006">
    <property type="entry name" value="Sensor histidine kinase WalK"/>
    <property type="match status" value="1"/>
</dbReference>
<protein>
    <recommendedName>
        <fullName evidence="2">histidine kinase</fullName>
        <ecNumber evidence="2">2.7.13.3</ecNumber>
    </recommendedName>
</protein>
<dbReference type="InterPro" id="IPR005467">
    <property type="entry name" value="His_kinase_dom"/>
</dbReference>
<sequence>MLPAIPLKKCIFIPLCLLLLSPSTRAQQSGIDSLQQTLNAHTQKDTIRVDLLNQLSRLYFTKDAVIAARFGEEARNLSGELGYTKGKIWANRNLALVENTKGNLDKQLEYTLAALKLAETQGDIRTLGILNNDIGNIFTEQNSPRDALVYLRKSLQLKEQLNETPEISKTLNNIGSAYIALKKTDSALIYLYQSEKLKKALHDERGLAYTYENMGIVAMLEEHYDVALQYHLLSAQYYKATDNQPGLTKASLNLAEVQTQLGDLKSAEKNLDAARALNEKLGNVKNEMIYYKIRFKLDSARNDYASALRHYKAFSERNIDYFNLEKSRQITRSQMKYETEKKQRENSMLKKEQQLHLATIQQQRVLVLSGAALFLALLLITVMVYRLYKHQQELYRQLNSKNQEVSLQNHIILEQNATLENLNQVKDKIFSVISHDLRSPLAILEGLLFLLKDEKMDAQQFRFYTDELWRDVKNTAYMMDNMLQWASNQMKGISVKSDDFDLTLLLNQEFELLQTLARQKDVKLSHELKSAILVYADPDMIRLVLRNLINNAIKFTPGGGEIIISSKFENGEAEVTIRDNGTGIPADDQHRIFSNIYYSTTGTRNEKGCGLGLHLSKDFVERNHGRIWFTSVHGEGSCFYFTVPLSDEQDINARGYTVVLQDNPVSGMSVLRR</sequence>
<dbReference type="InterPro" id="IPR019734">
    <property type="entry name" value="TPR_rpt"/>
</dbReference>
<dbReference type="PANTHER" id="PTHR43711">
    <property type="entry name" value="TWO-COMPONENT HISTIDINE KINASE"/>
    <property type="match status" value="1"/>
</dbReference>
<dbReference type="EC" id="2.7.13.3" evidence="2"/>
<evidence type="ECO:0000256" key="1">
    <source>
        <dbReference type="ARBA" id="ARBA00000085"/>
    </source>
</evidence>
<dbReference type="InterPro" id="IPR011990">
    <property type="entry name" value="TPR-like_helical_dom_sf"/>
</dbReference>
<dbReference type="InterPro" id="IPR004358">
    <property type="entry name" value="Sig_transdc_His_kin-like_C"/>
</dbReference>
<keyword evidence="7" id="KW-0472">Membrane</keyword>
<dbReference type="SUPFAM" id="SSF47384">
    <property type="entry name" value="Homodimeric domain of signal transducing histidine kinase"/>
    <property type="match status" value="1"/>
</dbReference>
<keyword evidence="11" id="KW-1185">Reference proteome</keyword>
<dbReference type="InterPro" id="IPR003661">
    <property type="entry name" value="HisK_dim/P_dom"/>
</dbReference>
<feature type="domain" description="Histidine kinase" evidence="9">
    <location>
        <begin position="432"/>
        <end position="647"/>
    </location>
</feature>
<dbReference type="PROSITE" id="PS50109">
    <property type="entry name" value="HIS_KIN"/>
    <property type="match status" value="1"/>
</dbReference>
<evidence type="ECO:0000256" key="8">
    <source>
        <dbReference type="SAM" id="SignalP"/>
    </source>
</evidence>
<dbReference type="Gene3D" id="1.25.40.10">
    <property type="entry name" value="Tetratricopeptide repeat domain"/>
    <property type="match status" value="1"/>
</dbReference>
<name>A0A365XXU1_9BACT</name>
<keyword evidence="7" id="KW-1133">Transmembrane helix</keyword>
<evidence type="ECO:0000256" key="5">
    <source>
        <dbReference type="ARBA" id="ARBA00022777"/>
    </source>
</evidence>
<keyword evidence="5" id="KW-0418">Kinase</keyword>
<keyword evidence="6" id="KW-0902">Two-component regulatory system</keyword>
<comment type="caution">
    <text evidence="10">The sequence shown here is derived from an EMBL/GenBank/DDBJ whole genome shotgun (WGS) entry which is preliminary data.</text>
</comment>
<dbReference type="SUPFAM" id="SSF55874">
    <property type="entry name" value="ATPase domain of HSP90 chaperone/DNA topoisomerase II/histidine kinase"/>
    <property type="match status" value="1"/>
</dbReference>
<evidence type="ECO:0000313" key="11">
    <source>
        <dbReference type="Proteomes" id="UP000253410"/>
    </source>
</evidence>
<keyword evidence="4" id="KW-0808">Transferase</keyword>
<evidence type="ECO:0000256" key="3">
    <source>
        <dbReference type="ARBA" id="ARBA00022553"/>
    </source>
</evidence>
<feature type="transmembrane region" description="Helical" evidence="7">
    <location>
        <begin position="365"/>
        <end position="388"/>
    </location>
</feature>
<dbReference type="CDD" id="cd00082">
    <property type="entry name" value="HisKA"/>
    <property type="match status" value="1"/>
</dbReference>
<dbReference type="CDD" id="cd00075">
    <property type="entry name" value="HATPase"/>
    <property type="match status" value="1"/>
</dbReference>
<evidence type="ECO:0000256" key="4">
    <source>
        <dbReference type="ARBA" id="ARBA00022679"/>
    </source>
</evidence>
<keyword evidence="7" id="KW-0812">Transmembrane</keyword>
<organism evidence="10 11">
    <name type="scientific">Chitinophaga flava</name>
    <dbReference type="NCBI Taxonomy" id="2259036"/>
    <lineage>
        <taxon>Bacteria</taxon>
        <taxon>Pseudomonadati</taxon>
        <taxon>Bacteroidota</taxon>
        <taxon>Chitinophagia</taxon>
        <taxon>Chitinophagales</taxon>
        <taxon>Chitinophagaceae</taxon>
        <taxon>Chitinophaga</taxon>
    </lineage>
</organism>
<dbReference type="InterPro" id="IPR050736">
    <property type="entry name" value="Sensor_HK_Regulatory"/>
</dbReference>
<dbReference type="Pfam" id="PF02518">
    <property type="entry name" value="HATPase_c"/>
    <property type="match status" value="1"/>
</dbReference>
<evidence type="ECO:0000256" key="2">
    <source>
        <dbReference type="ARBA" id="ARBA00012438"/>
    </source>
</evidence>
<dbReference type="PRINTS" id="PR00344">
    <property type="entry name" value="BCTRLSENSOR"/>
</dbReference>
<comment type="catalytic activity">
    <reaction evidence="1">
        <text>ATP + protein L-histidine = ADP + protein N-phospho-L-histidine.</text>
        <dbReference type="EC" id="2.7.13.3"/>
    </reaction>
</comment>
<dbReference type="SMART" id="SM00387">
    <property type="entry name" value="HATPase_c"/>
    <property type="match status" value="1"/>
</dbReference>
<dbReference type="AlphaFoldDB" id="A0A365XXU1"/>
<evidence type="ECO:0000256" key="7">
    <source>
        <dbReference type="SAM" id="Phobius"/>
    </source>
</evidence>
<dbReference type="OrthoDB" id="9781208at2"/>
<dbReference type="InterPro" id="IPR036097">
    <property type="entry name" value="HisK_dim/P_sf"/>
</dbReference>
<keyword evidence="8" id="KW-0732">Signal</keyword>
<dbReference type="EMBL" id="QFFJ01000002">
    <property type="protein sequence ID" value="RBL90821.1"/>
    <property type="molecule type" value="Genomic_DNA"/>
</dbReference>
<evidence type="ECO:0000256" key="6">
    <source>
        <dbReference type="ARBA" id="ARBA00023012"/>
    </source>
</evidence>
<dbReference type="GO" id="GO:0000155">
    <property type="term" value="F:phosphorelay sensor kinase activity"/>
    <property type="evidence" value="ECO:0007669"/>
    <property type="project" value="InterPro"/>
</dbReference>
<proteinExistence type="predicted"/>
<dbReference type="SMART" id="SM00028">
    <property type="entry name" value="TPR"/>
    <property type="match status" value="4"/>
</dbReference>
<dbReference type="Gene3D" id="3.30.565.10">
    <property type="entry name" value="Histidine kinase-like ATPase, C-terminal domain"/>
    <property type="match status" value="1"/>
</dbReference>
<dbReference type="SUPFAM" id="SSF48452">
    <property type="entry name" value="TPR-like"/>
    <property type="match status" value="1"/>
</dbReference>
<dbReference type="PANTHER" id="PTHR43711:SF28">
    <property type="entry name" value="SENSOR HISTIDINE KINASE YXDK"/>
    <property type="match status" value="1"/>
</dbReference>
<accession>A0A365XXU1</accession>
<reference evidence="10 11" key="1">
    <citation type="submission" date="2018-05" db="EMBL/GenBank/DDBJ databases">
        <title>Chitinophaga sp. K3CV102501T nov., isolated from isolated from a monsoon evergreen broad-leaved forest soil.</title>
        <authorList>
            <person name="Lv Y."/>
        </authorList>
    </citation>
    <scope>NUCLEOTIDE SEQUENCE [LARGE SCALE GENOMIC DNA]</scope>
    <source>
        <strain evidence="10 11">GDMCC 1.1325</strain>
    </source>
</reference>
<dbReference type="InterPro" id="IPR003594">
    <property type="entry name" value="HATPase_dom"/>
</dbReference>
<feature type="signal peptide" evidence="8">
    <location>
        <begin position="1"/>
        <end position="26"/>
    </location>
</feature>
<gene>
    <name evidence="10" type="ORF">DF182_30760</name>
</gene>
<keyword evidence="3" id="KW-0597">Phosphoprotein</keyword>
<dbReference type="Gene3D" id="1.10.287.130">
    <property type="match status" value="1"/>
</dbReference>
<dbReference type="SMART" id="SM00388">
    <property type="entry name" value="HisKA"/>
    <property type="match status" value="1"/>
</dbReference>